<accession>A0A6L2NF17</accession>
<dbReference type="GO" id="GO:0046872">
    <property type="term" value="F:metal ion binding"/>
    <property type="evidence" value="ECO:0007669"/>
    <property type="project" value="UniProtKB-KW"/>
</dbReference>
<dbReference type="InterPro" id="IPR013103">
    <property type="entry name" value="RVT_2"/>
</dbReference>
<evidence type="ECO:0000256" key="3">
    <source>
        <dbReference type="SAM" id="MobiDB-lite"/>
    </source>
</evidence>
<dbReference type="EMBL" id="BKCJ010008722">
    <property type="protein sequence ID" value="GEU83642.1"/>
    <property type="molecule type" value="Genomic_DNA"/>
</dbReference>
<evidence type="ECO:0000313" key="6">
    <source>
        <dbReference type="EMBL" id="GEU83642.1"/>
    </source>
</evidence>
<evidence type="ECO:0000256" key="2">
    <source>
        <dbReference type="ARBA" id="ARBA00022801"/>
    </source>
</evidence>
<organism evidence="6">
    <name type="scientific">Tanacetum cinerariifolium</name>
    <name type="common">Dalmatian daisy</name>
    <name type="synonym">Chrysanthemum cinerariifolium</name>
    <dbReference type="NCBI Taxonomy" id="118510"/>
    <lineage>
        <taxon>Eukaryota</taxon>
        <taxon>Viridiplantae</taxon>
        <taxon>Streptophyta</taxon>
        <taxon>Embryophyta</taxon>
        <taxon>Tracheophyta</taxon>
        <taxon>Spermatophyta</taxon>
        <taxon>Magnoliopsida</taxon>
        <taxon>eudicotyledons</taxon>
        <taxon>Gunneridae</taxon>
        <taxon>Pentapetalae</taxon>
        <taxon>asterids</taxon>
        <taxon>campanulids</taxon>
        <taxon>Asterales</taxon>
        <taxon>Asteraceae</taxon>
        <taxon>Asteroideae</taxon>
        <taxon>Anthemideae</taxon>
        <taxon>Anthemidinae</taxon>
        <taxon>Tanacetum</taxon>
    </lineage>
</organism>
<dbReference type="InterPro" id="IPR012337">
    <property type="entry name" value="RNaseH-like_sf"/>
</dbReference>
<evidence type="ECO:0000259" key="4">
    <source>
        <dbReference type="Pfam" id="PF07727"/>
    </source>
</evidence>
<proteinExistence type="predicted"/>
<feature type="compositionally biased region" description="Basic and acidic residues" evidence="3">
    <location>
        <begin position="141"/>
        <end position="151"/>
    </location>
</feature>
<dbReference type="SUPFAM" id="SSF53098">
    <property type="entry name" value="Ribonuclease H-like"/>
    <property type="match status" value="1"/>
</dbReference>
<comment type="caution">
    <text evidence="6">The sequence shown here is derived from an EMBL/GenBank/DDBJ whole genome shotgun (WGS) entry which is preliminary data.</text>
</comment>
<feature type="region of interest" description="Disordered" evidence="3">
    <location>
        <begin position="141"/>
        <end position="176"/>
    </location>
</feature>
<dbReference type="PANTHER" id="PTHR42648">
    <property type="entry name" value="TRANSPOSASE, PUTATIVE-RELATED"/>
    <property type="match status" value="1"/>
</dbReference>
<gene>
    <name evidence="6" type="ORF">Tci_055620</name>
</gene>
<keyword evidence="1" id="KW-0479">Metal-binding</keyword>
<dbReference type="AlphaFoldDB" id="A0A6L2NF17"/>
<feature type="domain" description="Reverse transcriptase Ty1/copia-type" evidence="4">
    <location>
        <begin position="255"/>
        <end position="379"/>
    </location>
</feature>
<reference evidence="6" key="1">
    <citation type="journal article" date="2019" name="Sci. Rep.">
        <title>Draft genome of Tanacetum cinerariifolium, the natural source of mosquito coil.</title>
        <authorList>
            <person name="Yamashiro T."/>
            <person name="Shiraishi A."/>
            <person name="Satake H."/>
            <person name="Nakayama K."/>
        </authorList>
    </citation>
    <scope>NUCLEOTIDE SEQUENCE</scope>
</reference>
<dbReference type="GO" id="GO:0016787">
    <property type="term" value="F:hydrolase activity"/>
    <property type="evidence" value="ECO:0007669"/>
    <property type="project" value="UniProtKB-KW"/>
</dbReference>
<dbReference type="Pfam" id="PF25597">
    <property type="entry name" value="SH3_retrovirus"/>
    <property type="match status" value="1"/>
</dbReference>
<sequence length="379" mass="43239">MALLKERTGTLIEAARTMLADSLLPISFWAEAVNTACYVQNRVLVTKPHNKTPYELLHGKFDGKVDEAFLVGYSISSKAFRVFNSRTRIVQETLHINFLENKPNVAGSGPTWLFDIDTLTKSTNYQPKTDDDTTFEVKENEFEVEKPESEVHVSPSSSTKSKKHDDKTKREAKGKSHVELSTGVKKLIEEFKDFTDNSTNEVNAAKSLYVDPSQYLDDPDMPALENITYSDDEEDVGAEADFTNLETTITFKMQKVWVLVDLPKGKRAIGTKWVFRNKKDERGIVARNKAQLVAQGHTHEEGIDYEEVFPPVTRIEAIRFFLAYASFMGFMVYQMDVKSAFLYETIEEEVYVCQPPRFEDPDYPDKVYKVVKALYGLQQ</sequence>
<dbReference type="InterPro" id="IPR057670">
    <property type="entry name" value="SH3_retrovirus"/>
</dbReference>
<dbReference type="PANTHER" id="PTHR42648:SF19">
    <property type="entry name" value="RNA-DIRECTED DNA POLYMERASE"/>
    <property type="match status" value="1"/>
</dbReference>
<feature type="domain" description="Retroviral polymerase SH3-like" evidence="5">
    <location>
        <begin position="58"/>
        <end position="102"/>
    </location>
</feature>
<name>A0A6L2NF17_TANCI</name>
<evidence type="ECO:0000256" key="1">
    <source>
        <dbReference type="ARBA" id="ARBA00022723"/>
    </source>
</evidence>
<evidence type="ECO:0000259" key="5">
    <source>
        <dbReference type="Pfam" id="PF25597"/>
    </source>
</evidence>
<feature type="compositionally biased region" description="Basic and acidic residues" evidence="3">
    <location>
        <begin position="163"/>
        <end position="176"/>
    </location>
</feature>
<dbReference type="InterPro" id="IPR039537">
    <property type="entry name" value="Retrotran_Ty1/copia-like"/>
</dbReference>
<protein>
    <submittedName>
        <fullName evidence="6">Uncharacterized protein</fullName>
    </submittedName>
</protein>
<keyword evidence="2" id="KW-0378">Hydrolase</keyword>
<dbReference type="Pfam" id="PF07727">
    <property type="entry name" value="RVT_2"/>
    <property type="match status" value="1"/>
</dbReference>